<dbReference type="AlphaFoldDB" id="A0A6A6SZU8"/>
<dbReference type="InterPro" id="IPR017853">
    <property type="entry name" value="GH"/>
</dbReference>
<gene>
    <name evidence="8" type="ORF">K491DRAFT_664537</name>
</gene>
<dbReference type="Pfam" id="PF18368">
    <property type="entry name" value="Ig_GlcNase"/>
    <property type="match status" value="1"/>
</dbReference>
<dbReference type="InterPro" id="IPR008979">
    <property type="entry name" value="Galactose-bd-like_sf"/>
</dbReference>
<keyword evidence="3" id="KW-0326">Glycosidase</keyword>
<dbReference type="SUPFAM" id="SSF49785">
    <property type="entry name" value="Galactose-binding domain-like"/>
    <property type="match status" value="1"/>
</dbReference>
<keyword evidence="9" id="KW-1185">Reference proteome</keyword>
<comment type="similarity">
    <text evidence="1">Belongs to the glycosyl hydrolase 2 family.</text>
</comment>
<accession>A0A6A6SZU8</accession>
<protein>
    <submittedName>
        <fullName evidence="8">Glycoside hydrolase family 2 protein</fullName>
    </submittedName>
</protein>
<dbReference type="PANTHER" id="PTHR43536">
    <property type="entry name" value="MANNOSYLGLYCOPROTEIN ENDO-BETA-MANNOSIDASE"/>
    <property type="match status" value="1"/>
</dbReference>
<evidence type="ECO:0000259" key="7">
    <source>
        <dbReference type="Pfam" id="PF22666"/>
    </source>
</evidence>
<feature type="domain" description="Exo-beta-D-glucosaminidase Ig-fold" evidence="6">
    <location>
        <begin position="791"/>
        <end position="893"/>
    </location>
</feature>
<dbReference type="OrthoDB" id="408532at2759"/>
<name>A0A6A6SZU8_9PLEO</name>
<proteinExistence type="inferred from homology"/>
<evidence type="ECO:0000259" key="6">
    <source>
        <dbReference type="Pfam" id="PF18368"/>
    </source>
</evidence>
<evidence type="ECO:0000256" key="3">
    <source>
        <dbReference type="ARBA" id="ARBA00023295"/>
    </source>
</evidence>
<dbReference type="Gene3D" id="3.20.20.80">
    <property type="entry name" value="Glycosidases"/>
    <property type="match status" value="1"/>
</dbReference>
<feature type="signal peptide" evidence="4">
    <location>
        <begin position="1"/>
        <end position="21"/>
    </location>
</feature>
<reference evidence="8" key="1">
    <citation type="journal article" date="2020" name="Stud. Mycol.">
        <title>101 Dothideomycetes genomes: a test case for predicting lifestyles and emergence of pathogens.</title>
        <authorList>
            <person name="Haridas S."/>
            <person name="Albert R."/>
            <person name="Binder M."/>
            <person name="Bloem J."/>
            <person name="Labutti K."/>
            <person name="Salamov A."/>
            <person name="Andreopoulos B."/>
            <person name="Baker S."/>
            <person name="Barry K."/>
            <person name="Bills G."/>
            <person name="Bluhm B."/>
            <person name="Cannon C."/>
            <person name="Castanera R."/>
            <person name="Culley D."/>
            <person name="Daum C."/>
            <person name="Ezra D."/>
            <person name="Gonzalez J."/>
            <person name="Henrissat B."/>
            <person name="Kuo A."/>
            <person name="Liang C."/>
            <person name="Lipzen A."/>
            <person name="Lutzoni F."/>
            <person name="Magnuson J."/>
            <person name="Mondo S."/>
            <person name="Nolan M."/>
            <person name="Ohm R."/>
            <person name="Pangilinan J."/>
            <person name="Park H.-J."/>
            <person name="Ramirez L."/>
            <person name="Alfaro M."/>
            <person name="Sun H."/>
            <person name="Tritt A."/>
            <person name="Yoshinaga Y."/>
            <person name="Zwiers L.-H."/>
            <person name="Turgeon B."/>
            <person name="Goodwin S."/>
            <person name="Spatafora J."/>
            <person name="Crous P."/>
            <person name="Grigoriev I."/>
        </authorList>
    </citation>
    <scope>NUCLEOTIDE SEQUENCE</scope>
    <source>
        <strain evidence="8">CBS 122681</strain>
    </source>
</reference>
<dbReference type="EMBL" id="MU004411">
    <property type="protein sequence ID" value="KAF2652058.1"/>
    <property type="molecule type" value="Genomic_DNA"/>
</dbReference>
<dbReference type="GO" id="GO:0005975">
    <property type="term" value="P:carbohydrate metabolic process"/>
    <property type="evidence" value="ECO:0007669"/>
    <property type="project" value="InterPro"/>
</dbReference>
<dbReference type="InterPro" id="IPR043534">
    <property type="entry name" value="EBDG/EBM"/>
</dbReference>
<dbReference type="PANTHER" id="PTHR43536:SF1">
    <property type="entry name" value="MANNOSYLGLYCOPROTEIN ENDO-BETA-MANNOSIDASE"/>
    <property type="match status" value="1"/>
</dbReference>
<dbReference type="Gene3D" id="2.60.40.10">
    <property type="entry name" value="Immunoglobulins"/>
    <property type="match status" value="3"/>
</dbReference>
<dbReference type="SUPFAM" id="SSF51445">
    <property type="entry name" value="(Trans)glycosidases"/>
    <property type="match status" value="1"/>
</dbReference>
<dbReference type="InterPro" id="IPR013783">
    <property type="entry name" value="Ig-like_fold"/>
</dbReference>
<evidence type="ECO:0000259" key="5">
    <source>
        <dbReference type="Pfam" id="PF00703"/>
    </source>
</evidence>
<keyword evidence="4" id="KW-0732">Signal</keyword>
<dbReference type="GO" id="GO:0004553">
    <property type="term" value="F:hydrolase activity, hydrolyzing O-glycosyl compounds"/>
    <property type="evidence" value="ECO:0007669"/>
    <property type="project" value="InterPro"/>
</dbReference>
<dbReference type="InterPro" id="IPR036156">
    <property type="entry name" value="Beta-gal/glucu_dom_sf"/>
</dbReference>
<dbReference type="InterPro" id="IPR041351">
    <property type="entry name" value="Ig_GlcNase"/>
</dbReference>
<dbReference type="SUPFAM" id="SSF49303">
    <property type="entry name" value="beta-Galactosidase/glucuronidase domain"/>
    <property type="match status" value="3"/>
</dbReference>
<keyword evidence="2 8" id="KW-0378">Hydrolase</keyword>
<evidence type="ECO:0000313" key="9">
    <source>
        <dbReference type="Proteomes" id="UP000799324"/>
    </source>
</evidence>
<feature type="chain" id="PRO_5025497187" evidence="4">
    <location>
        <begin position="22"/>
        <end position="903"/>
    </location>
</feature>
<evidence type="ECO:0000256" key="2">
    <source>
        <dbReference type="ARBA" id="ARBA00022801"/>
    </source>
</evidence>
<evidence type="ECO:0000256" key="1">
    <source>
        <dbReference type="ARBA" id="ARBA00007401"/>
    </source>
</evidence>
<dbReference type="Pfam" id="PF00703">
    <property type="entry name" value="Glyco_hydro_2"/>
    <property type="match status" value="1"/>
</dbReference>
<dbReference type="Proteomes" id="UP000799324">
    <property type="component" value="Unassembled WGS sequence"/>
</dbReference>
<dbReference type="Pfam" id="PF22666">
    <property type="entry name" value="Glyco_hydro_2_N2"/>
    <property type="match status" value="1"/>
</dbReference>
<feature type="domain" description="Glycoside hydrolase family 2 immunoglobulin-like beta-sandwich" evidence="5">
    <location>
        <begin position="219"/>
        <end position="320"/>
    </location>
</feature>
<dbReference type="InterPro" id="IPR006102">
    <property type="entry name" value="Ig-like_GH2"/>
</dbReference>
<sequence>MYYLAIVVIISSALIFCPTLAIATDDTTVIPSWKVQSTSLVGSNTSDLSSLGLDTTNWHTIGSRATLLATLLENGDYTDSDLFYSTNLQKVDYSQFTVPWYYRSEIHISSANASYFTLKTHDITSRADIYLNAALIANSSVQAGAYAGRDYDVTKYVREGSNVLLLEVYPTDYNRDFALGFVDWNPSPPDNGTGIWRDVEIKRTGPVSLSSPRIVTALKGEISIRLDVRNLAENPVQGQISCTITDPQGEEVDTPSTSYAVNGTGSTKVSLNTQIQNPQIWWPKAWGAQPLYSISCSASSSTSGPSTTSDHTPPVRFGIRTITRTLNAHNDTLFTINNHAFQVLGAGYTPDIFLRFSHTKALAQMQYTLSMGLNTLRLEGKLEHPSFYALADSLGLMILPGWECCDKWEAWTYNDEGSGLAWSDADYDIAKLSMQHGARMMQSHPSVLGFLVGSDFWPDEKATQIYTTALRDADWDTPIIASASQRGFPDALGNGGMKMDGPYDYVPPVYWYAAPSFPDSNVSHLGAAFGFGSELGAGVGTPELGSLRKFLNDRDLADLWQRPEMGLYHMSTNVSSFYTRQIYDDALWERYGAPKDLDDYVRKCQIADYEAAKVQFEAYASRWGTEGVERNKRTATGAVYWMLNNAWPSLHWNLFDFYLRPAGAYFGVKSALGSAEQVVFDYSDGSLWLVNRGLHGTGLRVVEVEMRGLNGTLLLQRKIATATKPNSSQRIGLVQGNSSTDEIGIGLIEKGDVALLRILLHSSENSTETIARNVYWLSGEQDALDWENSDWYHTPLTSYADFSALDRLQEVDVSVTVETSGSQGRAKVVLINKSQTPAVAVKLNFVDRKGDDVVPILWQDNYVVLWPEEKTNIDVQVEGTWEGVQLEVEGLNVQRRVVDVVKF</sequence>
<evidence type="ECO:0000256" key="4">
    <source>
        <dbReference type="SAM" id="SignalP"/>
    </source>
</evidence>
<organism evidence="8 9">
    <name type="scientific">Lophiostoma macrostomum CBS 122681</name>
    <dbReference type="NCBI Taxonomy" id="1314788"/>
    <lineage>
        <taxon>Eukaryota</taxon>
        <taxon>Fungi</taxon>
        <taxon>Dikarya</taxon>
        <taxon>Ascomycota</taxon>
        <taxon>Pezizomycotina</taxon>
        <taxon>Dothideomycetes</taxon>
        <taxon>Pleosporomycetidae</taxon>
        <taxon>Pleosporales</taxon>
        <taxon>Lophiostomataceae</taxon>
        <taxon>Lophiostoma</taxon>
    </lineage>
</organism>
<evidence type="ECO:0000313" key="8">
    <source>
        <dbReference type="EMBL" id="KAF2652058.1"/>
    </source>
</evidence>
<dbReference type="InterPro" id="IPR054593">
    <property type="entry name" value="Beta-mannosidase-like_N2"/>
</dbReference>
<feature type="domain" description="Beta-mannosidase-like galactose-binding" evidence="7">
    <location>
        <begin position="55"/>
        <end position="170"/>
    </location>
</feature>
<dbReference type="Gene3D" id="2.60.120.260">
    <property type="entry name" value="Galactose-binding domain-like"/>
    <property type="match status" value="1"/>
</dbReference>